<evidence type="ECO:0000313" key="2">
    <source>
        <dbReference type="Proteomes" id="UP000290624"/>
    </source>
</evidence>
<gene>
    <name evidence="1" type="ORF">C1706_06305</name>
</gene>
<organism evidence="1 2">
    <name type="scientific">Propioniciclava flava</name>
    <dbReference type="NCBI Taxonomy" id="2072026"/>
    <lineage>
        <taxon>Bacteria</taxon>
        <taxon>Bacillati</taxon>
        <taxon>Actinomycetota</taxon>
        <taxon>Actinomycetes</taxon>
        <taxon>Propionibacteriales</taxon>
        <taxon>Propionibacteriaceae</taxon>
        <taxon>Propioniciclava</taxon>
    </lineage>
</organism>
<dbReference type="Gene3D" id="1.20.1290.30">
    <property type="match status" value="1"/>
</dbReference>
<dbReference type="InterPro" id="IPR037210">
    <property type="entry name" value="YoaC-like_sf"/>
</dbReference>
<dbReference type="OrthoDB" id="4573608at2"/>
<proteinExistence type="predicted"/>
<dbReference type="AlphaFoldDB" id="A0A4Q2EHH6"/>
<reference evidence="1 2" key="1">
    <citation type="submission" date="2018-01" db="EMBL/GenBank/DDBJ databases">
        <title>Lactibacter flavus gen. nov., sp. nov., a novel bacterium of the family Propionibacteriaceae isolated from raw milk and dairy products.</title>
        <authorList>
            <person name="Wenning M."/>
            <person name="Breitenwieser F."/>
            <person name="Huptas C."/>
            <person name="von Neubeck M."/>
            <person name="Busse H.-J."/>
            <person name="Scherer S."/>
        </authorList>
    </citation>
    <scope>NUCLEOTIDE SEQUENCE [LARGE SCALE GENOMIC DNA]</scope>
    <source>
        <strain evidence="1 2">VG341</strain>
    </source>
</reference>
<name>A0A4Q2EHH6_9ACTN</name>
<accession>A0A4Q2EHH6</accession>
<dbReference type="EMBL" id="PPCV01000003">
    <property type="protein sequence ID" value="RXW32749.1"/>
    <property type="molecule type" value="Genomic_DNA"/>
</dbReference>
<evidence type="ECO:0000313" key="1">
    <source>
        <dbReference type="EMBL" id="RXW32749.1"/>
    </source>
</evidence>
<dbReference type="Proteomes" id="UP000290624">
    <property type="component" value="Unassembled WGS sequence"/>
</dbReference>
<protein>
    <submittedName>
        <fullName evidence="1">Uncharacterized protein</fullName>
    </submittedName>
</protein>
<keyword evidence="2" id="KW-1185">Reference proteome</keyword>
<sequence>MFNYETSFPIAVASHDDEALRTAIGWCAAHREDGDRVTVWTRQKQNLGHNRILSRFVDGYRDVDHVTARGGSYVRGSGPVLMAWPDPADIGEFLTWNHNKVRALCVIAWDADTIRPWVTQVKPAILGDNSLWDHLSPALDPVVEEALRSLTMTVNHNNTISAGYEKDQVVGSFLALHDAGYRLEGDLLSGWAVANGWSGNNARRLQDYAERIEGGARPRTRNSKGPKVVDYYRKKAAERAAGELVD</sequence>
<comment type="caution">
    <text evidence="1">The sequence shown here is derived from an EMBL/GenBank/DDBJ whole genome shotgun (WGS) entry which is preliminary data.</text>
</comment>